<evidence type="ECO:0000313" key="1">
    <source>
        <dbReference type="EMBL" id="KAF7998018.1"/>
    </source>
</evidence>
<dbReference type="OrthoDB" id="7737307at2759"/>
<proteinExistence type="predicted"/>
<accession>A0A834Y6F9</accession>
<dbReference type="EMBL" id="JACMRX010000001">
    <property type="protein sequence ID" value="KAF7998018.1"/>
    <property type="molecule type" value="Genomic_DNA"/>
</dbReference>
<reference evidence="1 2" key="1">
    <citation type="submission" date="2020-08" db="EMBL/GenBank/DDBJ databases">
        <title>Aphidius gifuensis genome sequencing and assembly.</title>
        <authorList>
            <person name="Du Z."/>
        </authorList>
    </citation>
    <scope>NUCLEOTIDE SEQUENCE [LARGE SCALE GENOMIC DNA]</scope>
    <source>
        <strain evidence="1">YNYX2018</strain>
        <tissue evidence="1">Adults</tissue>
    </source>
</reference>
<dbReference type="Proteomes" id="UP000639338">
    <property type="component" value="Unassembled WGS sequence"/>
</dbReference>
<keyword evidence="2" id="KW-1185">Reference proteome</keyword>
<name>A0A834Y6F9_APHGI</name>
<evidence type="ECO:0000313" key="2">
    <source>
        <dbReference type="Proteomes" id="UP000639338"/>
    </source>
</evidence>
<protein>
    <submittedName>
        <fullName evidence="1">Uncharacterized protein</fullName>
    </submittedName>
</protein>
<organism evidence="1 2">
    <name type="scientific">Aphidius gifuensis</name>
    <name type="common">Parasitoid wasp</name>
    <dbReference type="NCBI Taxonomy" id="684658"/>
    <lineage>
        <taxon>Eukaryota</taxon>
        <taxon>Metazoa</taxon>
        <taxon>Ecdysozoa</taxon>
        <taxon>Arthropoda</taxon>
        <taxon>Hexapoda</taxon>
        <taxon>Insecta</taxon>
        <taxon>Pterygota</taxon>
        <taxon>Neoptera</taxon>
        <taxon>Endopterygota</taxon>
        <taxon>Hymenoptera</taxon>
        <taxon>Apocrita</taxon>
        <taxon>Ichneumonoidea</taxon>
        <taxon>Braconidae</taxon>
        <taxon>Aphidiinae</taxon>
        <taxon>Aphidius</taxon>
    </lineage>
</organism>
<gene>
    <name evidence="1" type="ORF">HCN44_009416</name>
</gene>
<comment type="caution">
    <text evidence="1">The sequence shown here is derived from an EMBL/GenBank/DDBJ whole genome shotgun (WGS) entry which is preliminary data.</text>
</comment>
<dbReference type="AlphaFoldDB" id="A0A834Y6F9"/>
<sequence length="162" mass="19243">MTIIGVGFLALKFFGIYKYSNYLYKDNNYPIIEGPIFEHGHYPFQHDHVKHEEYGNEWSSAPSYYSRSDKNNYSPTLFYQEPHFINNIENIIYSLINMSNENCQKRFLCQLKKLTISSTNLSTAINDCTKSHSNCSDEKTVKFRRRRLQWDNLNMKKNNNMK</sequence>